<sequence length="414" mass="44213">MAKQKNKGMAILAISSIPLILVLGNSMLIPVLPKMKEELGISQFEVSLVISVFSIAAAISIPVLGYLSDRFSRKAIIIPALILYGSGGLLAGAAAAWFSNAYTWILAGRIAQGIGAAGTAPIAMALTGDLFKGGEQSRVLGLVEASNGFGKVISPIIGSLLALLFWYAAFWAFPVFCLASVLLTIFFIREKKAEKEPPPVGKYVKGLVSVFKTEGRWLFAAYFTGAACLFTLFGILFYISDILERDHQIDGVLKGSILAIPLLFMTTTSYITGSKIGKKMGLMKALIVIGLLLMTASFASLVLFTRLVPFFAVLVVSSIGTGLVLPCINSFITGSVPTDRRGFVTSLYGSVRFLGVAIGPPVYGALMEWSRPGMFLATAGLTLFAALLSLVLIHVPKKEKAEGSDSLFEKMQLT</sequence>
<evidence type="ECO:0000256" key="2">
    <source>
        <dbReference type="ARBA" id="ARBA00022448"/>
    </source>
</evidence>
<feature type="transmembrane region" description="Helical" evidence="7">
    <location>
        <begin position="310"/>
        <end position="331"/>
    </location>
</feature>
<evidence type="ECO:0000256" key="6">
    <source>
        <dbReference type="ARBA" id="ARBA00023136"/>
    </source>
</evidence>
<organism evidence="9 10">
    <name type="scientific">Mesobacillus campisalis</name>
    <dbReference type="NCBI Taxonomy" id="1408103"/>
    <lineage>
        <taxon>Bacteria</taxon>
        <taxon>Bacillati</taxon>
        <taxon>Bacillota</taxon>
        <taxon>Bacilli</taxon>
        <taxon>Bacillales</taxon>
        <taxon>Bacillaceae</taxon>
        <taxon>Mesobacillus</taxon>
    </lineage>
</organism>
<feature type="transmembrane region" description="Helical" evidence="7">
    <location>
        <begin position="76"/>
        <end position="98"/>
    </location>
</feature>
<dbReference type="AlphaFoldDB" id="A0A0M2SV73"/>
<dbReference type="SUPFAM" id="SSF103473">
    <property type="entry name" value="MFS general substrate transporter"/>
    <property type="match status" value="1"/>
</dbReference>
<dbReference type="PANTHER" id="PTHR43124">
    <property type="entry name" value="PURINE EFFLUX PUMP PBUE"/>
    <property type="match status" value="1"/>
</dbReference>
<feature type="transmembrane region" description="Helical" evidence="7">
    <location>
        <begin position="44"/>
        <end position="64"/>
    </location>
</feature>
<dbReference type="Gene3D" id="1.20.1250.20">
    <property type="entry name" value="MFS general substrate transporter like domains"/>
    <property type="match status" value="1"/>
</dbReference>
<evidence type="ECO:0000256" key="5">
    <source>
        <dbReference type="ARBA" id="ARBA00022989"/>
    </source>
</evidence>
<keyword evidence="3" id="KW-1003">Cell membrane</keyword>
<feature type="transmembrane region" description="Helical" evidence="7">
    <location>
        <begin position="375"/>
        <end position="395"/>
    </location>
</feature>
<proteinExistence type="predicted"/>
<feature type="transmembrane region" description="Helical" evidence="7">
    <location>
        <begin position="217"/>
        <end position="239"/>
    </location>
</feature>
<evidence type="ECO:0000313" key="9">
    <source>
        <dbReference type="EMBL" id="KKK38469.1"/>
    </source>
</evidence>
<dbReference type="EMBL" id="LAYY01000007">
    <property type="protein sequence ID" value="KKK38469.1"/>
    <property type="molecule type" value="Genomic_DNA"/>
</dbReference>
<evidence type="ECO:0000256" key="7">
    <source>
        <dbReference type="SAM" id="Phobius"/>
    </source>
</evidence>
<evidence type="ECO:0000313" key="10">
    <source>
        <dbReference type="Proteomes" id="UP000034166"/>
    </source>
</evidence>
<keyword evidence="5 7" id="KW-1133">Transmembrane helix</keyword>
<dbReference type="PROSITE" id="PS50850">
    <property type="entry name" value="MFS"/>
    <property type="match status" value="1"/>
</dbReference>
<gene>
    <name evidence="9" type="ORF">WQ57_07625</name>
</gene>
<dbReference type="GO" id="GO:0005886">
    <property type="term" value="C:plasma membrane"/>
    <property type="evidence" value="ECO:0007669"/>
    <property type="project" value="UniProtKB-SubCell"/>
</dbReference>
<dbReference type="CDD" id="cd17474">
    <property type="entry name" value="MFS_YfmO_like"/>
    <property type="match status" value="1"/>
</dbReference>
<comment type="caution">
    <text evidence="9">The sequence shown here is derived from an EMBL/GenBank/DDBJ whole genome shotgun (WGS) entry which is preliminary data.</text>
</comment>
<protein>
    <submittedName>
        <fullName evidence="9">MFS transporter</fullName>
    </submittedName>
</protein>
<keyword evidence="4 7" id="KW-0812">Transmembrane</keyword>
<feature type="transmembrane region" description="Helical" evidence="7">
    <location>
        <begin position="104"/>
        <end position="127"/>
    </location>
</feature>
<feature type="transmembrane region" description="Helical" evidence="7">
    <location>
        <begin position="251"/>
        <end position="273"/>
    </location>
</feature>
<dbReference type="PATRIC" id="fig|1408103.3.peg.1715"/>
<keyword evidence="2" id="KW-0813">Transport</keyword>
<dbReference type="InterPro" id="IPR020846">
    <property type="entry name" value="MFS_dom"/>
</dbReference>
<dbReference type="InterPro" id="IPR050189">
    <property type="entry name" value="MFS_Efflux_Transporters"/>
</dbReference>
<keyword evidence="6 7" id="KW-0472">Membrane</keyword>
<dbReference type="GO" id="GO:0022857">
    <property type="term" value="F:transmembrane transporter activity"/>
    <property type="evidence" value="ECO:0007669"/>
    <property type="project" value="InterPro"/>
</dbReference>
<dbReference type="PANTHER" id="PTHR43124:SF3">
    <property type="entry name" value="CHLORAMPHENICOL EFFLUX PUMP RV0191"/>
    <property type="match status" value="1"/>
</dbReference>
<dbReference type="InterPro" id="IPR001958">
    <property type="entry name" value="Tet-R_TetA/multi-R_MdtG-like"/>
</dbReference>
<evidence type="ECO:0000256" key="4">
    <source>
        <dbReference type="ARBA" id="ARBA00022692"/>
    </source>
</evidence>
<evidence type="ECO:0000256" key="3">
    <source>
        <dbReference type="ARBA" id="ARBA00022475"/>
    </source>
</evidence>
<name>A0A0M2SV73_9BACI</name>
<feature type="domain" description="Major facilitator superfamily (MFS) profile" evidence="8">
    <location>
        <begin position="10"/>
        <end position="397"/>
    </location>
</feature>
<evidence type="ECO:0000256" key="1">
    <source>
        <dbReference type="ARBA" id="ARBA00004651"/>
    </source>
</evidence>
<dbReference type="OrthoDB" id="2986280at2"/>
<feature type="transmembrane region" description="Helical" evidence="7">
    <location>
        <begin position="285"/>
        <end position="304"/>
    </location>
</feature>
<dbReference type="InterPro" id="IPR036259">
    <property type="entry name" value="MFS_trans_sf"/>
</dbReference>
<comment type="subcellular location">
    <subcellularLocation>
        <location evidence="1">Cell membrane</location>
        <topology evidence="1">Multi-pass membrane protein</topology>
    </subcellularLocation>
</comment>
<keyword evidence="10" id="KW-1185">Reference proteome</keyword>
<reference evidence="9 10" key="1">
    <citation type="submission" date="2015-04" db="EMBL/GenBank/DDBJ databases">
        <title>Taxonomic description and genome sequence of Bacillus campisalis sp. nov., a novel member of the genus Bacillus isolated from solar saltern.</title>
        <authorList>
            <person name="Mathan Kumar R."/>
            <person name="Kaur G."/>
            <person name="Kumar A."/>
            <person name="Singh N.K."/>
            <person name="Kaur N."/>
            <person name="Kumar N."/>
            <person name="Mayilraj S."/>
        </authorList>
    </citation>
    <scope>NUCLEOTIDE SEQUENCE [LARGE SCALE GENOMIC DNA]</scope>
    <source>
        <strain evidence="9 10">SA2-6</strain>
    </source>
</reference>
<feature type="transmembrane region" description="Helical" evidence="7">
    <location>
        <begin position="164"/>
        <end position="188"/>
    </location>
</feature>
<evidence type="ECO:0000259" key="8">
    <source>
        <dbReference type="PROSITE" id="PS50850"/>
    </source>
</evidence>
<dbReference type="PRINTS" id="PR01035">
    <property type="entry name" value="TCRTETA"/>
</dbReference>
<feature type="transmembrane region" description="Helical" evidence="7">
    <location>
        <begin position="12"/>
        <end position="32"/>
    </location>
</feature>
<dbReference type="Pfam" id="PF07690">
    <property type="entry name" value="MFS_1"/>
    <property type="match status" value="1"/>
</dbReference>
<accession>A0A0M2SV73</accession>
<feature type="transmembrane region" description="Helical" evidence="7">
    <location>
        <begin position="343"/>
        <end position="363"/>
    </location>
</feature>
<dbReference type="Proteomes" id="UP000034166">
    <property type="component" value="Unassembled WGS sequence"/>
</dbReference>
<dbReference type="InterPro" id="IPR011701">
    <property type="entry name" value="MFS"/>
</dbReference>